<sequence>MSQLPFTQLSHLKFFSFFLSHHPNLYKRKKGLVVVVLLKQILKQKQKKKMKQVRNFGTMSIRILRSFYIFIQLSCLLIFSGSNARHTRLVRQNSKFIFSSQKDITTPITTVPTGTPLTTTPITTTPVLNPTISDPDSIPNGPSNPVLTPSITNSPASSSSASSWCVASQAASQTTLQVALDYACGYGGADCSAIQPNGICYNPNTLRAHASFAFNSYYQKNPIPNSCNFAGAAVTTNTDPSSGSCQYPSTSTSASILNTTNSSGSTVFGAGPITPTTSSAVPPNIFLNYYCHILIYLVILLADYNR</sequence>
<dbReference type="GO" id="GO:0005886">
    <property type="term" value="C:plasma membrane"/>
    <property type="evidence" value="ECO:0007669"/>
    <property type="project" value="UniProtKB-SubCell"/>
</dbReference>
<reference evidence="11 12" key="1">
    <citation type="journal article" date="2014" name="Nat. Genet.">
        <title>Genome sequence of the hot pepper provides insights into the evolution of pungency in Capsicum species.</title>
        <authorList>
            <person name="Kim S."/>
            <person name="Park M."/>
            <person name="Yeom S.I."/>
            <person name="Kim Y.M."/>
            <person name="Lee J.M."/>
            <person name="Lee H.A."/>
            <person name="Seo E."/>
            <person name="Choi J."/>
            <person name="Cheong K."/>
            <person name="Kim K.T."/>
            <person name="Jung K."/>
            <person name="Lee G.W."/>
            <person name="Oh S.K."/>
            <person name="Bae C."/>
            <person name="Kim S.B."/>
            <person name="Lee H.Y."/>
            <person name="Kim S.Y."/>
            <person name="Kim M.S."/>
            <person name="Kang B.C."/>
            <person name="Jo Y.D."/>
            <person name="Yang H.B."/>
            <person name="Jeong H.J."/>
            <person name="Kang W.H."/>
            <person name="Kwon J.K."/>
            <person name="Shin C."/>
            <person name="Lim J.Y."/>
            <person name="Park J.H."/>
            <person name="Huh J.H."/>
            <person name="Kim J.S."/>
            <person name="Kim B.D."/>
            <person name="Cohen O."/>
            <person name="Paran I."/>
            <person name="Suh M.C."/>
            <person name="Lee S.B."/>
            <person name="Kim Y.K."/>
            <person name="Shin Y."/>
            <person name="Noh S.J."/>
            <person name="Park J."/>
            <person name="Seo Y.S."/>
            <person name="Kwon S.Y."/>
            <person name="Kim H.A."/>
            <person name="Park J.M."/>
            <person name="Kim H.J."/>
            <person name="Choi S.B."/>
            <person name="Bosland P.W."/>
            <person name="Reeves G."/>
            <person name="Jo S.H."/>
            <person name="Lee B.W."/>
            <person name="Cho H.T."/>
            <person name="Choi H.S."/>
            <person name="Lee M.S."/>
            <person name="Yu Y."/>
            <person name="Do Choi Y."/>
            <person name="Park B.S."/>
            <person name="van Deynze A."/>
            <person name="Ashrafi H."/>
            <person name="Hill T."/>
            <person name="Kim W.T."/>
            <person name="Pai H.S."/>
            <person name="Ahn H.K."/>
            <person name="Yeam I."/>
            <person name="Giovannoni J.J."/>
            <person name="Rose J.K."/>
            <person name="Sorensen I."/>
            <person name="Lee S.J."/>
            <person name="Kim R.W."/>
            <person name="Choi I.Y."/>
            <person name="Choi B.S."/>
            <person name="Lim J.S."/>
            <person name="Lee Y.H."/>
            <person name="Choi D."/>
        </authorList>
    </citation>
    <scope>NUCLEOTIDE SEQUENCE [LARGE SCALE GENOMIC DNA]</scope>
    <source>
        <strain evidence="12">cv. CM334</strain>
    </source>
</reference>
<evidence type="ECO:0000256" key="1">
    <source>
        <dbReference type="ARBA" id="ARBA00004609"/>
    </source>
</evidence>
<gene>
    <name evidence="11" type="ORF">T459_20419</name>
</gene>
<dbReference type="GO" id="GO:0009506">
    <property type="term" value="C:plasmodesma"/>
    <property type="evidence" value="ECO:0007669"/>
    <property type="project" value="UniProtKB-ARBA"/>
</dbReference>
<dbReference type="AlphaFoldDB" id="A0A1U8HIJ7"/>
<organism evidence="11 12">
    <name type="scientific">Capsicum annuum</name>
    <name type="common">Capsicum pepper</name>
    <dbReference type="NCBI Taxonomy" id="4072"/>
    <lineage>
        <taxon>Eukaryota</taxon>
        <taxon>Viridiplantae</taxon>
        <taxon>Streptophyta</taxon>
        <taxon>Embryophyta</taxon>
        <taxon>Tracheophyta</taxon>
        <taxon>Spermatophyta</taxon>
        <taxon>Magnoliopsida</taxon>
        <taxon>eudicotyledons</taxon>
        <taxon>Gunneridae</taxon>
        <taxon>Pentapetalae</taxon>
        <taxon>asterids</taxon>
        <taxon>lamiids</taxon>
        <taxon>Solanales</taxon>
        <taxon>Solanaceae</taxon>
        <taxon>Solanoideae</taxon>
        <taxon>Capsiceae</taxon>
        <taxon>Capsicum</taxon>
    </lineage>
</organism>
<dbReference type="Gene3D" id="1.20.58.1040">
    <property type="match status" value="1"/>
</dbReference>
<evidence type="ECO:0000256" key="9">
    <source>
        <dbReference type="SAM" id="MobiDB-lite"/>
    </source>
</evidence>
<evidence type="ECO:0000256" key="2">
    <source>
        <dbReference type="ARBA" id="ARBA00022475"/>
    </source>
</evidence>
<feature type="domain" description="X8" evidence="10">
    <location>
        <begin position="163"/>
        <end position="247"/>
    </location>
</feature>
<keyword evidence="12" id="KW-1185">Reference proteome</keyword>
<dbReference type="InterPro" id="IPR012946">
    <property type="entry name" value="X8"/>
</dbReference>
<evidence type="ECO:0000256" key="6">
    <source>
        <dbReference type="ARBA" id="ARBA00023157"/>
    </source>
</evidence>
<dbReference type="KEGG" id="cann:107878500"/>
<keyword evidence="3" id="KW-0336">GPI-anchor</keyword>
<evidence type="ECO:0000256" key="3">
    <source>
        <dbReference type="ARBA" id="ARBA00022622"/>
    </source>
</evidence>
<accession>A0A1U8HIJ7</accession>
<keyword evidence="6" id="KW-1015">Disulfide bond</keyword>
<reference evidence="11 12" key="2">
    <citation type="journal article" date="2017" name="Genome Biol.">
        <title>New reference genome sequences of hot pepper reveal the massive evolution of plant disease-resistance genes by retroduplication.</title>
        <authorList>
            <person name="Kim S."/>
            <person name="Park J."/>
            <person name="Yeom S.I."/>
            <person name="Kim Y.M."/>
            <person name="Seo E."/>
            <person name="Kim K.T."/>
            <person name="Kim M.S."/>
            <person name="Lee J.M."/>
            <person name="Cheong K."/>
            <person name="Shin H.S."/>
            <person name="Kim S.B."/>
            <person name="Han K."/>
            <person name="Lee J."/>
            <person name="Park M."/>
            <person name="Lee H.A."/>
            <person name="Lee H.Y."/>
            <person name="Lee Y."/>
            <person name="Oh S."/>
            <person name="Lee J.H."/>
            <person name="Choi E."/>
            <person name="Choi E."/>
            <person name="Lee S.E."/>
            <person name="Jeon J."/>
            <person name="Kim H."/>
            <person name="Choi G."/>
            <person name="Song H."/>
            <person name="Lee J."/>
            <person name="Lee S.C."/>
            <person name="Kwon J.K."/>
            <person name="Lee H.Y."/>
            <person name="Koo N."/>
            <person name="Hong Y."/>
            <person name="Kim R.W."/>
            <person name="Kang W.H."/>
            <person name="Huh J.H."/>
            <person name="Kang B.C."/>
            <person name="Yang T.J."/>
            <person name="Lee Y.H."/>
            <person name="Bennetzen J.L."/>
            <person name="Choi D."/>
        </authorList>
    </citation>
    <scope>NUCLEOTIDE SEQUENCE [LARGE SCALE GENOMIC DNA]</scope>
    <source>
        <strain evidence="12">cv. CM334</strain>
    </source>
</reference>
<dbReference type="Gramene" id="PHT76897">
    <property type="protein sequence ID" value="PHT76897"/>
    <property type="gene ID" value="T459_20419"/>
</dbReference>
<evidence type="ECO:0000256" key="7">
    <source>
        <dbReference type="ARBA" id="ARBA00023180"/>
    </source>
</evidence>
<keyword evidence="4" id="KW-0732">Signal</keyword>
<evidence type="ECO:0000256" key="8">
    <source>
        <dbReference type="ARBA" id="ARBA00023288"/>
    </source>
</evidence>
<comment type="caution">
    <text evidence="11">The sequence shown here is derived from an EMBL/GenBank/DDBJ whole genome shotgun (WGS) entry which is preliminary data.</text>
</comment>
<feature type="region of interest" description="Disordered" evidence="9">
    <location>
        <begin position="109"/>
        <end position="154"/>
    </location>
</feature>
<dbReference type="PANTHER" id="PTHR31044">
    <property type="entry name" value="BETA-1,3 GLUCANASE"/>
    <property type="match status" value="1"/>
</dbReference>
<dbReference type="STRING" id="4072.A0A1U8HIJ7"/>
<comment type="subcellular location">
    <subcellularLocation>
        <location evidence="1">Cell membrane</location>
        <topology evidence="1">Lipid-anchor</topology>
        <topology evidence="1">GPI-anchor</topology>
    </subcellularLocation>
</comment>
<dbReference type="FunFam" id="1.20.58.1040:FF:000001">
    <property type="entry name" value="Glucan endo-1,3-beta-glucosidase 4"/>
    <property type="match status" value="1"/>
</dbReference>
<evidence type="ECO:0000256" key="4">
    <source>
        <dbReference type="ARBA" id="ARBA00022729"/>
    </source>
</evidence>
<dbReference type="GO" id="GO:0098552">
    <property type="term" value="C:side of membrane"/>
    <property type="evidence" value="ECO:0007669"/>
    <property type="project" value="UniProtKB-KW"/>
</dbReference>
<dbReference type="EMBL" id="AYRZ02000007">
    <property type="protein sequence ID" value="PHT76897.1"/>
    <property type="molecule type" value="Genomic_DNA"/>
</dbReference>
<keyword evidence="2" id="KW-1003">Cell membrane</keyword>
<keyword evidence="8" id="KW-0449">Lipoprotein</keyword>
<dbReference type="Pfam" id="PF07983">
    <property type="entry name" value="X8"/>
    <property type="match status" value="1"/>
</dbReference>
<dbReference type="OrthoDB" id="1073427at2759"/>
<evidence type="ECO:0000313" key="12">
    <source>
        <dbReference type="Proteomes" id="UP000222542"/>
    </source>
</evidence>
<keyword evidence="5" id="KW-0472">Membrane</keyword>
<evidence type="ECO:0000313" key="11">
    <source>
        <dbReference type="EMBL" id="PHT76897.1"/>
    </source>
</evidence>
<evidence type="ECO:0000256" key="5">
    <source>
        <dbReference type="ARBA" id="ARBA00023136"/>
    </source>
</evidence>
<feature type="compositionally biased region" description="Low complexity" evidence="9">
    <location>
        <begin position="109"/>
        <end position="132"/>
    </location>
</feature>
<evidence type="ECO:0000259" key="10">
    <source>
        <dbReference type="SMART" id="SM00768"/>
    </source>
</evidence>
<name>A0A1U8HIJ7_CAPAN</name>
<keyword evidence="7" id="KW-0325">Glycoprotein</keyword>
<proteinExistence type="predicted"/>
<dbReference type="PANTHER" id="PTHR31044:SF52">
    <property type="entry name" value="OS01G0631500 PROTEIN"/>
    <property type="match status" value="1"/>
</dbReference>
<dbReference type="InterPro" id="IPR044788">
    <property type="entry name" value="X8_dom_prot"/>
</dbReference>
<feature type="compositionally biased region" description="Polar residues" evidence="9">
    <location>
        <begin position="140"/>
        <end position="149"/>
    </location>
</feature>
<dbReference type="Proteomes" id="UP000222542">
    <property type="component" value="Unassembled WGS sequence"/>
</dbReference>
<dbReference type="SMART" id="SM00768">
    <property type="entry name" value="X8"/>
    <property type="match status" value="1"/>
</dbReference>
<protein>
    <recommendedName>
        <fullName evidence="10">X8 domain-containing protein</fullName>
    </recommendedName>
</protein>